<dbReference type="PANTHER" id="PTHR10217:SF435">
    <property type="entry name" value="POTASSIUM VOLTAGE-GATED CHANNEL PROTEIN EAG"/>
    <property type="match status" value="1"/>
</dbReference>
<accession>A0A5J4YMX2</accession>
<dbReference type="Gene3D" id="2.60.120.10">
    <property type="entry name" value="Jelly Rolls"/>
    <property type="match status" value="1"/>
</dbReference>
<evidence type="ECO:0000313" key="16">
    <source>
        <dbReference type="Proteomes" id="UP000324585"/>
    </source>
</evidence>
<evidence type="ECO:0000256" key="3">
    <source>
        <dbReference type="ARBA" id="ARBA00022538"/>
    </source>
</evidence>
<dbReference type="GO" id="GO:0005886">
    <property type="term" value="C:plasma membrane"/>
    <property type="evidence" value="ECO:0007669"/>
    <property type="project" value="TreeGrafter"/>
</dbReference>
<dbReference type="InterPro" id="IPR050818">
    <property type="entry name" value="KCNH_animal-type"/>
</dbReference>
<dbReference type="SMART" id="SM00100">
    <property type="entry name" value="cNMP"/>
    <property type="match status" value="1"/>
</dbReference>
<comment type="caution">
    <text evidence="15">The sequence shown here is derived from an EMBL/GenBank/DDBJ whole genome shotgun (WGS) entry which is preliminary data.</text>
</comment>
<comment type="subcellular location">
    <subcellularLocation>
        <location evidence="1">Membrane</location>
        <topology evidence="1">Multi-pass membrane protein</topology>
    </subcellularLocation>
</comment>
<proteinExistence type="predicted"/>
<keyword evidence="8 13" id="KW-1133">Transmembrane helix</keyword>
<feature type="region of interest" description="Disordered" evidence="12">
    <location>
        <begin position="642"/>
        <end position="672"/>
    </location>
</feature>
<dbReference type="InterPro" id="IPR018490">
    <property type="entry name" value="cNMP-bd_dom_sf"/>
</dbReference>
<evidence type="ECO:0000256" key="8">
    <source>
        <dbReference type="ARBA" id="ARBA00022989"/>
    </source>
</evidence>
<feature type="transmembrane region" description="Helical" evidence="13">
    <location>
        <begin position="104"/>
        <end position="126"/>
    </location>
</feature>
<evidence type="ECO:0000256" key="10">
    <source>
        <dbReference type="ARBA" id="ARBA00023136"/>
    </source>
</evidence>
<evidence type="ECO:0000256" key="7">
    <source>
        <dbReference type="ARBA" id="ARBA00022958"/>
    </source>
</evidence>
<keyword evidence="16" id="KW-1185">Reference proteome</keyword>
<dbReference type="OMA" id="WLVTLGM"/>
<dbReference type="InterPro" id="IPR005821">
    <property type="entry name" value="Ion_trans_dom"/>
</dbReference>
<keyword evidence="7" id="KW-0630">Potassium</keyword>
<evidence type="ECO:0000256" key="2">
    <source>
        <dbReference type="ARBA" id="ARBA00022448"/>
    </source>
</evidence>
<keyword evidence="11" id="KW-0407">Ion channel</keyword>
<protein>
    <submittedName>
        <fullName evidence="15">Potassium voltage-gated channel protein eag</fullName>
    </submittedName>
</protein>
<evidence type="ECO:0000259" key="14">
    <source>
        <dbReference type="PROSITE" id="PS50042"/>
    </source>
</evidence>
<dbReference type="SUPFAM" id="SSF51206">
    <property type="entry name" value="cAMP-binding domain-like"/>
    <property type="match status" value="1"/>
</dbReference>
<dbReference type="Pfam" id="PF00027">
    <property type="entry name" value="cNMP_binding"/>
    <property type="match status" value="1"/>
</dbReference>
<name>A0A5J4YMX2_PORPP</name>
<dbReference type="Gene3D" id="1.10.287.70">
    <property type="match status" value="1"/>
</dbReference>
<dbReference type="EMBL" id="VRMN01000009">
    <property type="protein sequence ID" value="KAA8492505.1"/>
    <property type="molecule type" value="Genomic_DNA"/>
</dbReference>
<dbReference type="GO" id="GO:0042391">
    <property type="term" value="P:regulation of membrane potential"/>
    <property type="evidence" value="ECO:0007669"/>
    <property type="project" value="TreeGrafter"/>
</dbReference>
<evidence type="ECO:0000313" key="15">
    <source>
        <dbReference type="EMBL" id="KAA8492505.1"/>
    </source>
</evidence>
<feature type="domain" description="Cyclic nucleotide-binding" evidence="14">
    <location>
        <begin position="429"/>
        <end position="538"/>
    </location>
</feature>
<feature type="transmembrane region" description="Helical" evidence="13">
    <location>
        <begin position="295"/>
        <end position="314"/>
    </location>
</feature>
<feature type="transmembrane region" description="Helical" evidence="13">
    <location>
        <begin position="326"/>
        <end position="351"/>
    </location>
</feature>
<feature type="transmembrane region" description="Helical" evidence="13">
    <location>
        <begin position="132"/>
        <end position="153"/>
    </location>
</feature>
<keyword evidence="3" id="KW-0633">Potassium transport</keyword>
<dbReference type="InterPro" id="IPR014710">
    <property type="entry name" value="RmlC-like_jellyroll"/>
</dbReference>
<dbReference type="OrthoDB" id="421226at2759"/>
<dbReference type="SUPFAM" id="SSF81324">
    <property type="entry name" value="Voltage-gated potassium channels"/>
    <property type="match status" value="1"/>
</dbReference>
<dbReference type="CDD" id="cd00038">
    <property type="entry name" value="CAP_ED"/>
    <property type="match status" value="1"/>
</dbReference>
<feature type="transmembrane region" description="Helical" evidence="13">
    <location>
        <begin position="248"/>
        <end position="275"/>
    </location>
</feature>
<gene>
    <name evidence="15" type="ORF">FVE85_8012</name>
</gene>
<sequence>MDDDDASSARNLDWQHNTGLSVTQRDWELLNETWHTHDAAREQTFLRTKFSHASLSLKDVQKQASSQNSGVRDGARTSRREKWKQRMLPFAISPFSLRRRVWDVLILCLMVFLSTVYVFEVCFSAANSISSPVIWIGIPISVLFFVDLVLNFFTGYVRLDGIVETDLDVVAKHYLRSWFMIDLIAAIPWSLIAFAGEPSSFPTVYSIPAMLHLVKMLKAEKVARHFQMEEKVTWLEVRFKINQALVKIVSVLCLVSLVVHWIACLFYFAAVVQPLGTATWVTEFGGIEWKQVSLWIYYEVALYFSVYTVTTIGLGDIFPVSVNERIYVIVAMFCGAAIWALILSSLSGLVAEMSADVIHHRLLLDCLPRFAKLRSVPFDVHLNIRKYLVKRSLAHYFTRDEHVLNAMSPELRAEVHLFVLGDSIRKFFFFHDAPEAIIKALCAFTEEETFTPNETVLRLREPHDKIYVVNQGKLLRRWGGKGGDGRAGLGRAPEEVLRPGDVFGDQGIIAGRKREYDVVSLDYSSVYSFKRSKVLELLEQEKAIFYEMEKHEGLCLWAHVVHVLQPKVRMLKLSRKLLEIAPINDTVVARQLAKSLKETAILRKRQKNHYQLVMKQLNEFEAKLNIAKQWVLLQRQLKKAQLEEEEGQGRGPGNESDSRSLTEGTGRSDAST</sequence>
<dbReference type="AlphaFoldDB" id="A0A5J4YMX2"/>
<reference evidence="16" key="1">
    <citation type="journal article" date="2019" name="Nat. Commun.">
        <title>Expansion of phycobilisome linker gene families in mesophilic red algae.</title>
        <authorList>
            <person name="Lee J."/>
            <person name="Kim D."/>
            <person name="Bhattacharya D."/>
            <person name="Yoon H.S."/>
        </authorList>
    </citation>
    <scope>NUCLEOTIDE SEQUENCE [LARGE SCALE GENOMIC DNA]</scope>
    <source>
        <strain evidence="16">CCMP 1328</strain>
    </source>
</reference>
<feature type="compositionally biased region" description="Polar residues" evidence="12">
    <location>
        <begin position="659"/>
        <end position="672"/>
    </location>
</feature>
<evidence type="ECO:0000256" key="11">
    <source>
        <dbReference type="ARBA" id="ARBA00023303"/>
    </source>
</evidence>
<evidence type="ECO:0000256" key="13">
    <source>
        <dbReference type="SAM" id="Phobius"/>
    </source>
</evidence>
<keyword evidence="6" id="KW-0851">Voltage-gated channel</keyword>
<keyword evidence="9" id="KW-0406">Ion transport</keyword>
<dbReference type="GO" id="GO:0034702">
    <property type="term" value="C:monoatomic ion channel complex"/>
    <property type="evidence" value="ECO:0007669"/>
    <property type="project" value="UniProtKB-KW"/>
</dbReference>
<dbReference type="Proteomes" id="UP000324585">
    <property type="component" value="Unassembled WGS sequence"/>
</dbReference>
<keyword evidence="5" id="KW-0631">Potassium channel</keyword>
<organism evidence="15 16">
    <name type="scientific">Porphyridium purpureum</name>
    <name type="common">Red alga</name>
    <name type="synonym">Porphyridium cruentum</name>
    <dbReference type="NCBI Taxonomy" id="35688"/>
    <lineage>
        <taxon>Eukaryota</taxon>
        <taxon>Rhodophyta</taxon>
        <taxon>Bangiophyceae</taxon>
        <taxon>Porphyridiales</taxon>
        <taxon>Porphyridiaceae</taxon>
        <taxon>Porphyridium</taxon>
    </lineage>
</organism>
<dbReference type="GO" id="GO:0005249">
    <property type="term" value="F:voltage-gated potassium channel activity"/>
    <property type="evidence" value="ECO:0007669"/>
    <property type="project" value="InterPro"/>
</dbReference>
<evidence type="ECO:0000256" key="12">
    <source>
        <dbReference type="SAM" id="MobiDB-lite"/>
    </source>
</evidence>
<dbReference type="InterPro" id="IPR000595">
    <property type="entry name" value="cNMP-bd_dom"/>
</dbReference>
<dbReference type="InterPro" id="IPR003938">
    <property type="entry name" value="K_chnl_volt-dep_EAG/ELK/ERG"/>
</dbReference>
<evidence type="ECO:0000256" key="6">
    <source>
        <dbReference type="ARBA" id="ARBA00022882"/>
    </source>
</evidence>
<evidence type="ECO:0000256" key="4">
    <source>
        <dbReference type="ARBA" id="ARBA00022692"/>
    </source>
</evidence>
<dbReference type="Pfam" id="PF00520">
    <property type="entry name" value="Ion_trans"/>
    <property type="match status" value="1"/>
</dbReference>
<evidence type="ECO:0000256" key="1">
    <source>
        <dbReference type="ARBA" id="ARBA00004141"/>
    </source>
</evidence>
<keyword evidence="4 13" id="KW-0812">Transmembrane</keyword>
<dbReference type="PANTHER" id="PTHR10217">
    <property type="entry name" value="VOLTAGE AND LIGAND GATED POTASSIUM CHANNEL"/>
    <property type="match status" value="1"/>
</dbReference>
<dbReference type="PROSITE" id="PS50042">
    <property type="entry name" value="CNMP_BINDING_3"/>
    <property type="match status" value="1"/>
</dbReference>
<evidence type="ECO:0000256" key="5">
    <source>
        <dbReference type="ARBA" id="ARBA00022826"/>
    </source>
</evidence>
<evidence type="ECO:0000256" key="9">
    <source>
        <dbReference type="ARBA" id="ARBA00023065"/>
    </source>
</evidence>
<dbReference type="PRINTS" id="PR01463">
    <property type="entry name" value="EAGCHANLFMLY"/>
</dbReference>
<keyword evidence="10 13" id="KW-0472">Membrane</keyword>
<keyword evidence="2" id="KW-0813">Transport</keyword>